<dbReference type="AlphaFoldDB" id="A0A927D398"/>
<evidence type="ECO:0000313" key="3">
    <source>
        <dbReference type="Proteomes" id="UP000635142"/>
    </source>
</evidence>
<dbReference type="Pfam" id="PF12840">
    <property type="entry name" value="HTH_20"/>
    <property type="match status" value="1"/>
</dbReference>
<reference evidence="2" key="1">
    <citation type="submission" date="2020-08" db="EMBL/GenBank/DDBJ databases">
        <title>Sulfitobacter aestuariivivens sp. nov., isolated from a tidal flat.</title>
        <authorList>
            <person name="Park S."/>
            <person name="Yoon J.-H."/>
        </authorList>
    </citation>
    <scope>NUCLEOTIDE SEQUENCE</scope>
    <source>
        <strain evidence="2">TSTF-M16</strain>
    </source>
</reference>
<organism evidence="2 3">
    <name type="scientific">Sulfitobacter aestuariivivens</name>
    <dbReference type="NCBI Taxonomy" id="2766981"/>
    <lineage>
        <taxon>Bacteria</taxon>
        <taxon>Pseudomonadati</taxon>
        <taxon>Pseudomonadota</taxon>
        <taxon>Alphaproteobacteria</taxon>
        <taxon>Rhodobacterales</taxon>
        <taxon>Roseobacteraceae</taxon>
        <taxon>Sulfitobacter</taxon>
    </lineage>
</organism>
<gene>
    <name evidence="2" type="ORF">H9Q16_01225</name>
</gene>
<dbReference type="PROSITE" id="PS50987">
    <property type="entry name" value="HTH_ARSR_2"/>
    <property type="match status" value="1"/>
</dbReference>
<sequence>MNRSDQNSFRALADPTRRDILRMLARDEMTIADVSSHFDMTRAAVKKHLTVLSDGGLITVEARGRERINRINPAGFAPVLSWLEFFDQFWDDRLSTLKTTIEKDKT</sequence>
<dbReference type="RefSeq" id="WP_191073564.1">
    <property type="nucleotide sequence ID" value="NZ_JACTAG010000001.1"/>
</dbReference>
<feature type="domain" description="HTH arsR-type" evidence="1">
    <location>
        <begin position="1"/>
        <end position="91"/>
    </location>
</feature>
<name>A0A927D398_9RHOB</name>
<dbReference type="Gene3D" id="1.10.10.10">
    <property type="entry name" value="Winged helix-like DNA-binding domain superfamily/Winged helix DNA-binding domain"/>
    <property type="match status" value="1"/>
</dbReference>
<dbReference type="GO" id="GO:0003700">
    <property type="term" value="F:DNA-binding transcription factor activity"/>
    <property type="evidence" value="ECO:0007669"/>
    <property type="project" value="InterPro"/>
</dbReference>
<dbReference type="CDD" id="cd00090">
    <property type="entry name" value="HTH_ARSR"/>
    <property type="match status" value="1"/>
</dbReference>
<dbReference type="PANTHER" id="PTHR38600:SF2">
    <property type="entry name" value="SLL0088 PROTEIN"/>
    <property type="match status" value="1"/>
</dbReference>
<dbReference type="InterPro" id="IPR011991">
    <property type="entry name" value="ArsR-like_HTH"/>
</dbReference>
<evidence type="ECO:0000259" key="1">
    <source>
        <dbReference type="PROSITE" id="PS50987"/>
    </source>
</evidence>
<dbReference type="InterPro" id="IPR036388">
    <property type="entry name" value="WH-like_DNA-bd_sf"/>
</dbReference>
<protein>
    <submittedName>
        <fullName evidence="2">Winged helix-turn-helix transcriptional regulator</fullName>
    </submittedName>
</protein>
<dbReference type="PANTHER" id="PTHR38600">
    <property type="entry name" value="TRANSCRIPTIONAL REGULATORY PROTEIN"/>
    <property type="match status" value="1"/>
</dbReference>
<dbReference type="SMART" id="SM00418">
    <property type="entry name" value="HTH_ARSR"/>
    <property type="match status" value="1"/>
</dbReference>
<dbReference type="SUPFAM" id="SSF46785">
    <property type="entry name" value="Winged helix' DNA-binding domain"/>
    <property type="match status" value="1"/>
</dbReference>
<evidence type="ECO:0000313" key="2">
    <source>
        <dbReference type="EMBL" id="MBD3662537.1"/>
    </source>
</evidence>
<dbReference type="InterPro" id="IPR036390">
    <property type="entry name" value="WH_DNA-bd_sf"/>
</dbReference>
<accession>A0A927D398</accession>
<comment type="caution">
    <text evidence="2">The sequence shown here is derived from an EMBL/GenBank/DDBJ whole genome shotgun (WGS) entry which is preliminary data.</text>
</comment>
<dbReference type="Proteomes" id="UP000635142">
    <property type="component" value="Unassembled WGS sequence"/>
</dbReference>
<keyword evidence="3" id="KW-1185">Reference proteome</keyword>
<dbReference type="EMBL" id="JACTAG010000001">
    <property type="protein sequence ID" value="MBD3662537.1"/>
    <property type="molecule type" value="Genomic_DNA"/>
</dbReference>
<proteinExistence type="predicted"/>
<dbReference type="InterPro" id="IPR001845">
    <property type="entry name" value="HTH_ArsR_DNA-bd_dom"/>
</dbReference>
<dbReference type="PRINTS" id="PR00778">
    <property type="entry name" value="HTHARSR"/>
</dbReference>
<dbReference type="NCBIfam" id="NF033788">
    <property type="entry name" value="HTH_metalloreg"/>
    <property type="match status" value="1"/>
</dbReference>